<evidence type="ECO:0000259" key="13">
    <source>
        <dbReference type="SMART" id="SM00477"/>
    </source>
</evidence>
<evidence type="ECO:0000256" key="10">
    <source>
        <dbReference type="RuleBase" id="RU366055"/>
    </source>
</evidence>
<keyword evidence="3 10" id="KW-0540">Nuclease</keyword>
<keyword evidence="12" id="KW-0732">Signal</keyword>
<evidence type="ECO:0000256" key="9">
    <source>
        <dbReference type="PIRSR" id="PIRSR640255-2"/>
    </source>
</evidence>
<protein>
    <recommendedName>
        <fullName evidence="10">Endonuclease</fullName>
        <ecNumber evidence="10">3.1.30.-</ecNumber>
    </recommendedName>
</protein>
<evidence type="ECO:0000256" key="5">
    <source>
        <dbReference type="ARBA" id="ARBA00022759"/>
    </source>
</evidence>
<keyword evidence="5 10" id="KW-0255">Endonuclease</keyword>
<comment type="similarity">
    <text evidence="2 10">Belongs to the DNA/RNA non-specific endonuclease family.</text>
</comment>
<dbReference type="EMBL" id="FNDD01000022">
    <property type="protein sequence ID" value="SDH62439.1"/>
    <property type="molecule type" value="Genomic_DNA"/>
</dbReference>
<dbReference type="SUPFAM" id="SSF54060">
    <property type="entry name" value="His-Me finger endonucleases"/>
    <property type="match status" value="1"/>
</dbReference>
<keyword evidence="16" id="KW-1185">Reference proteome</keyword>
<feature type="signal peptide" evidence="12">
    <location>
        <begin position="1"/>
        <end position="20"/>
    </location>
</feature>
<dbReference type="InterPro" id="IPR044925">
    <property type="entry name" value="His-Me_finger_sf"/>
</dbReference>
<gene>
    <name evidence="15" type="ORF">SAMN04488136_12220</name>
</gene>
<name>A0A1G8DY99_9VIBR</name>
<dbReference type="Proteomes" id="UP000198854">
    <property type="component" value="Unassembled WGS sequence"/>
</dbReference>
<evidence type="ECO:0000256" key="12">
    <source>
        <dbReference type="SAM" id="SignalP"/>
    </source>
</evidence>
<evidence type="ECO:0000256" key="7">
    <source>
        <dbReference type="ARBA" id="ARBA00022842"/>
    </source>
</evidence>
<evidence type="ECO:0000313" key="15">
    <source>
        <dbReference type="EMBL" id="SDH62439.1"/>
    </source>
</evidence>
<dbReference type="InterPro" id="IPR020821">
    <property type="entry name" value="ENPP1-3/EXOG-like_nuc-like"/>
</dbReference>
<dbReference type="EC" id="3.1.30.-" evidence="10"/>
<accession>A0A1G8DY99</accession>
<evidence type="ECO:0000256" key="8">
    <source>
        <dbReference type="PIRSR" id="PIRSR640255-1"/>
    </source>
</evidence>
<dbReference type="OrthoDB" id="9811262at2"/>
<dbReference type="AlphaFoldDB" id="A0A1G8DY99"/>
<dbReference type="SMART" id="SM00477">
    <property type="entry name" value="NUC"/>
    <property type="match status" value="1"/>
</dbReference>
<evidence type="ECO:0000259" key="14">
    <source>
        <dbReference type="SMART" id="SM00892"/>
    </source>
</evidence>
<sequence>MKIKLCILASCCVWSSANYAANCVYGCPSGVSGEQLERSVYTLSNNATTKFADWVAYHVTTDTINGPSRSRNWKADPDLDSDDTLEPADYTDAHATIGTDRGHQVPLAAFSNADDWAMLNYLSNITPQASDLNQGPWVDLESAVRDYVETGQDVYVVSGPLYEWYFATLPEADESHTIPSGYFKVVITDVDGWVEASAFIMEQDASRSSDYCSYEVTVDEVESRSGLDIMPSLASYKESAVEGAVGGLTSALGCD</sequence>
<dbReference type="CDD" id="cd00091">
    <property type="entry name" value="NUC"/>
    <property type="match status" value="1"/>
</dbReference>
<feature type="binding site" evidence="9">
    <location>
        <position position="133"/>
    </location>
    <ligand>
        <name>Mg(2+)</name>
        <dbReference type="ChEBI" id="CHEBI:18420"/>
        <note>catalytic</note>
    </ligand>
</feature>
<feature type="region of interest" description="Disordered" evidence="11">
    <location>
        <begin position="67"/>
        <end position="87"/>
    </location>
</feature>
<feature type="active site" description="Proton acceptor" evidence="8">
    <location>
        <position position="103"/>
    </location>
</feature>
<evidence type="ECO:0000256" key="4">
    <source>
        <dbReference type="ARBA" id="ARBA00022723"/>
    </source>
</evidence>
<dbReference type="InterPro" id="IPR001604">
    <property type="entry name" value="Endo_G_ENPP1-like_dom"/>
</dbReference>
<dbReference type="InterPro" id="IPR044929">
    <property type="entry name" value="DNA/RNA_non-sp_Endonuclease_sf"/>
</dbReference>
<evidence type="ECO:0000256" key="2">
    <source>
        <dbReference type="ARBA" id="ARBA00010052"/>
    </source>
</evidence>
<dbReference type="GO" id="GO:0003676">
    <property type="term" value="F:nucleic acid binding"/>
    <property type="evidence" value="ECO:0007669"/>
    <property type="project" value="InterPro"/>
</dbReference>
<keyword evidence="6 10" id="KW-0378">Hydrolase</keyword>
<dbReference type="GO" id="GO:0046872">
    <property type="term" value="F:metal ion binding"/>
    <property type="evidence" value="ECO:0007669"/>
    <property type="project" value="UniProtKB-KW"/>
</dbReference>
<reference evidence="15 16" key="1">
    <citation type="submission" date="2016-10" db="EMBL/GenBank/DDBJ databases">
        <authorList>
            <person name="de Groot N.N."/>
        </authorList>
    </citation>
    <scope>NUCLEOTIDE SEQUENCE [LARGE SCALE GENOMIC DNA]</scope>
    <source>
        <strain evidence="15 16">CGMCC 1.10228</strain>
    </source>
</reference>
<dbReference type="RefSeq" id="WP_093276414.1">
    <property type="nucleotide sequence ID" value="NZ_FNDD01000022.1"/>
</dbReference>
<evidence type="ECO:0000313" key="16">
    <source>
        <dbReference type="Proteomes" id="UP000198854"/>
    </source>
</evidence>
<keyword evidence="4 9" id="KW-0479">Metal-binding</keyword>
<dbReference type="InterPro" id="IPR018247">
    <property type="entry name" value="EF_Hand_1_Ca_BS"/>
</dbReference>
<dbReference type="InterPro" id="IPR040255">
    <property type="entry name" value="Non-specific_endonuclease"/>
</dbReference>
<dbReference type="GO" id="GO:0016787">
    <property type="term" value="F:hydrolase activity"/>
    <property type="evidence" value="ECO:0007669"/>
    <property type="project" value="UniProtKB-KW"/>
</dbReference>
<proteinExistence type="inferred from homology"/>
<dbReference type="PANTHER" id="PTHR13966:SF5">
    <property type="entry name" value="ENDONUCLEASE G, MITOCHONDRIAL"/>
    <property type="match status" value="1"/>
</dbReference>
<evidence type="ECO:0000256" key="6">
    <source>
        <dbReference type="ARBA" id="ARBA00022801"/>
    </source>
</evidence>
<dbReference type="SMART" id="SM00892">
    <property type="entry name" value="Endonuclease_NS"/>
    <property type="match status" value="1"/>
</dbReference>
<dbReference type="PROSITE" id="PS00018">
    <property type="entry name" value="EF_HAND_1"/>
    <property type="match status" value="1"/>
</dbReference>
<feature type="chain" id="PRO_5011574750" description="Endonuclease" evidence="12">
    <location>
        <begin position="21"/>
        <end position="255"/>
    </location>
</feature>
<evidence type="ECO:0000256" key="11">
    <source>
        <dbReference type="SAM" id="MobiDB-lite"/>
    </source>
</evidence>
<dbReference type="PROSITE" id="PS01070">
    <property type="entry name" value="NUCLEASE_NON_SPEC"/>
    <property type="match status" value="1"/>
</dbReference>
<dbReference type="PANTHER" id="PTHR13966">
    <property type="entry name" value="ENDONUCLEASE RELATED"/>
    <property type="match status" value="1"/>
</dbReference>
<evidence type="ECO:0000256" key="1">
    <source>
        <dbReference type="ARBA" id="ARBA00001946"/>
    </source>
</evidence>
<keyword evidence="7" id="KW-0460">Magnesium</keyword>
<comment type="cofactor">
    <cofactor evidence="1 10">
        <name>Mg(2+)</name>
        <dbReference type="ChEBI" id="CHEBI:18420"/>
    </cofactor>
</comment>
<feature type="domain" description="ENPP1-3/EXOG-like endonuclease/phosphodiesterase" evidence="13">
    <location>
        <begin position="38"/>
        <end position="236"/>
    </location>
</feature>
<dbReference type="STRING" id="861298.SAMN04488136_12220"/>
<dbReference type="InterPro" id="IPR018524">
    <property type="entry name" value="DNA/RNA_endonuclease_AS"/>
</dbReference>
<dbReference type="Gene3D" id="3.40.570.10">
    <property type="entry name" value="Extracellular Endonuclease, subunit A"/>
    <property type="match status" value="1"/>
</dbReference>
<dbReference type="GO" id="GO:0004519">
    <property type="term" value="F:endonuclease activity"/>
    <property type="evidence" value="ECO:0007669"/>
    <property type="project" value="UniProtKB-UniRule"/>
</dbReference>
<feature type="domain" description="DNA/RNA non-specific endonuclease/pyrophosphatase/phosphodiesterase" evidence="14">
    <location>
        <begin position="37"/>
        <end position="236"/>
    </location>
</feature>
<organism evidence="15 16">
    <name type="scientific">Vibrio xiamenensis</name>
    <dbReference type="NCBI Taxonomy" id="861298"/>
    <lineage>
        <taxon>Bacteria</taxon>
        <taxon>Pseudomonadati</taxon>
        <taxon>Pseudomonadota</taxon>
        <taxon>Gammaproteobacteria</taxon>
        <taxon>Vibrionales</taxon>
        <taxon>Vibrionaceae</taxon>
        <taxon>Vibrio</taxon>
    </lineage>
</organism>
<dbReference type="Pfam" id="PF01223">
    <property type="entry name" value="Endonuclease_NS"/>
    <property type="match status" value="1"/>
</dbReference>
<evidence type="ECO:0000256" key="3">
    <source>
        <dbReference type="ARBA" id="ARBA00022722"/>
    </source>
</evidence>